<sequence>MHGGVKFYRGAAAAARAYVEADHSRADDYYLAEGSGVAARYVVNVDEHDEPAVIAAGNMDGETYKRWVAGYDVDTGVAKGRLRKDEKGLRFVEVVVNGPKSWSLAAAEHPQIAQVYEAAQDRAVREVINWVAQHSTTRVGPRGRQVQVPVDQIEAAVIRHYTSRAGDPHRHLHLQINARVFTNGRWRGLHSVGTVDSIEAINGIGHAAVACDPELRRTLAAYGYTLQADGEIREIKPYIGRFSQRSAQVTRNLDRYEAEWRRQHPGQTPGPALRRGWDRRAWADNRPDKDIPVDGVALVERWRAELHELGYDPPDHPVSLKALPIARLDRAAVVDLVLSRLGGRRSAWNAADIRGEVEKIIAAVGIIAEGTVRRELAEDLTSRTVAACTPLLDRGDVPEHVRALTSQRVVHVEEALVSRLANRARSQPRPVRLDAPRHARGLDAAQRRAAAAIAGTAPLVVIEGAAGAGKTTTLAAAEAALRRIGHRLLVVTPTLKAARVASREIKTQASTAHWLAIQHGFRWDEDGRFGRVPNTERFNDPGRKLGPRGAARLEPGDVLLVDEAGMLDQDLALALITIADEHHARVVLVGDRHQLPAVGRGGVLDHAARRAHPTNVLELSAVHRFTDKTYGALSLRMRTGQRPGEVFDDLVARGAIVVHPTAIERTAALAELAATKTALVMADTREQVSLLNAAAREQRSTTTPKQRLGRTASKDASVVTGRGELITYGDRVTTRLNRRDLGVANRDTWTVSRVTADGSLQLNGRAGTVRIPAEYVRDHVELAYATTVYGAQGETVDSGHVAIDHTTGAAAAYVAMTRGRDRNIAHLVADDLADARQQWIDVFSRDRADLGPAHAAERAATDINTHGPQPRRPLARLLSQGEQPQWRHPQQTYPLRTNTAPSRTESLSSPGIGL</sequence>
<organism evidence="5 6">
    <name type="scientific">Nocardioides luteus</name>
    <dbReference type="NCBI Taxonomy" id="1844"/>
    <lineage>
        <taxon>Bacteria</taxon>
        <taxon>Bacillati</taxon>
        <taxon>Actinomycetota</taxon>
        <taxon>Actinomycetes</taxon>
        <taxon>Propionibacteriales</taxon>
        <taxon>Nocardioidaceae</taxon>
        <taxon>Nocardioides</taxon>
    </lineage>
</organism>
<evidence type="ECO:0000313" key="6">
    <source>
        <dbReference type="Proteomes" id="UP000033772"/>
    </source>
</evidence>
<dbReference type="SUPFAM" id="SSF55464">
    <property type="entry name" value="Origin of replication-binding domain, RBD-like"/>
    <property type="match status" value="1"/>
</dbReference>
<dbReference type="Proteomes" id="UP000033772">
    <property type="component" value="Unassembled WGS sequence"/>
</dbReference>
<dbReference type="OrthoDB" id="4524286at2"/>
<evidence type="ECO:0000256" key="3">
    <source>
        <dbReference type="SAM" id="MobiDB-lite"/>
    </source>
</evidence>
<dbReference type="PANTHER" id="PTHR43788:SF6">
    <property type="entry name" value="DNA HELICASE B"/>
    <property type="match status" value="1"/>
</dbReference>
<protein>
    <submittedName>
        <fullName evidence="5">AAA family ATPase</fullName>
    </submittedName>
</protein>
<dbReference type="GO" id="GO:0005524">
    <property type="term" value="F:ATP binding"/>
    <property type="evidence" value="ECO:0007669"/>
    <property type="project" value="UniProtKB-KW"/>
</dbReference>
<evidence type="ECO:0000256" key="2">
    <source>
        <dbReference type="ARBA" id="ARBA00022840"/>
    </source>
</evidence>
<dbReference type="SUPFAM" id="SSF52540">
    <property type="entry name" value="P-loop containing nucleoside triphosphate hydrolases"/>
    <property type="match status" value="1"/>
</dbReference>
<dbReference type="InterPro" id="IPR003593">
    <property type="entry name" value="AAA+_ATPase"/>
</dbReference>
<keyword evidence="2" id="KW-0067">ATP-binding</keyword>
<dbReference type="NCBIfam" id="NF041492">
    <property type="entry name" value="MobF"/>
    <property type="match status" value="1"/>
</dbReference>
<keyword evidence="1" id="KW-0547">Nucleotide-binding</keyword>
<evidence type="ECO:0000256" key="1">
    <source>
        <dbReference type="ARBA" id="ARBA00022741"/>
    </source>
</evidence>
<reference evidence="5" key="1">
    <citation type="submission" date="2016-10" db="EMBL/GenBank/DDBJ databases">
        <title>Draft Genome Sequence of Nocardioides luteus Strain BAFB, an Alkane-Degrading Bacterium Isolated from JP-7 Polluted Soil.</title>
        <authorList>
            <person name="Brown L."/>
            <person name="Ruiz O.N."/>
            <person name="Gunasekera T."/>
        </authorList>
    </citation>
    <scope>NUCLEOTIDE SEQUENCE [LARGE SCALE GENOMIC DNA]</scope>
    <source>
        <strain evidence="5">BAFB</strain>
    </source>
</reference>
<gene>
    <name evidence="5" type="ORF">UG56_004865</name>
</gene>
<accession>A0A1J4N951</accession>
<dbReference type="STRING" id="1844.UG56_004865"/>
<feature type="region of interest" description="Disordered" evidence="3">
    <location>
        <begin position="880"/>
        <end position="914"/>
    </location>
</feature>
<proteinExistence type="predicted"/>
<comment type="caution">
    <text evidence="5">The sequence shown here is derived from an EMBL/GenBank/DDBJ whole genome shotgun (WGS) entry which is preliminary data.</text>
</comment>
<dbReference type="InterPro" id="IPR050534">
    <property type="entry name" value="Coronavir_polyprotein_1ab"/>
</dbReference>
<dbReference type="AlphaFoldDB" id="A0A1J4N951"/>
<feature type="region of interest" description="Disordered" evidence="3">
    <location>
        <begin position="695"/>
        <end position="714"/>
    </location>
</feature>
<dbReference type="Gene3D" id="3.40.50.300">
    <property type="entry name" value="P-loop containing nucleotide triphosphate hydrolases"/>
    <property type="match status" value="2"/>
</dbReference>
<dbReference type="Gene3D" id="2.30.30.940">
    <property type="match status" value="1"/>
</dbReference>
<dbReference type="CDD" id="cd18809">
    <property type="entry name" value="SF1_C_RecD"/>
    <property type="match status" value="1"/>
</dbReference>
<evidence type="ECO:0000313" key="5">
    <source>
        <dbReference type="EMBL" id="OIJ28034.1"/>
    </source>
</evidence>
<dbReference type="EMBL" id="JZDQ02000005">
    <property type="protein sequence ID" value="OIJ28034.1"/>
    <property type="molecule type" value="Genomic_DNA"/>
</dbReference>
<keyword evidence="6" id="KW-1185">Reference proteome</keyword>
<dbReference type="InterPro" id="IPR014862">
    <property type="entry name" value="TrwC"/>
</dbReference>
<dbReference type="PANTHER" id="PTHR43788">
    <property type="entry name" value="DNA2/NAM7 HELICASE FAMILY MEMBER"/>
    <property type="match status" value="1"/>
</dbReference>
<dbReference type="InterPro" id="IPR027417">
    <property type="entry name" value="P-loop_NTPase"/>
</dbReference>
<name>A0A1J4N951_9ACTN</name>
<dbReference type="Pfam" id="PF08751">
    <property type="entry name" value="TrwC"/>
    <property type="match status" value="1"/>
</dbReference>
<dbReference type="GO" id="GO:0003678">
    <property type="term" value="F:DNA helicase activity"/>
    <property type="evidence" value="ECO:0007669"/>
    <property type="project" value="UniProtKB-ARBA"/>
</dbReference>
<evidence type="ECO:0000259" key="4">
    <source>
        <dbReference type="SMART" id="SM00382"/>
    </source>
</evidence>
<dbReference type="Pfam" id="PF13604">
    <property type="entry name" value="AAA_30"/>
    <property type="match status" value="1"/>
</dbReference>
<dbReference type="SMART" id="SM00382">
    <property type="entry name" value="AAA"/>
    <property type="match status" value="1"/>
</dbReference>
<feature type="domain" description="AAA+ ATPase" evidence="4">
    <location>
        <begin position="456"/>
        <end position="623"/>
    </location>
</feature>